<name>A0A4Y2CY40_ARAVE</name>
<organism evidence="1 2">
    <name type="scientific">Araneus ventricosus</name>
    <name type="common">Orbweaver spider</name>
    <name type="synonym">Epeira ventricosa</name>
    <dbReference type="NCBI Taxonomy" id="182803"/>
    <lineage>
        <taxon>Eukaryota</taxon>
        <taxon>Metazoa</taxon>
        <taxon>Ecdysozoa</taxon>
        <taxon>Arthropoda</taxon>
        <taxon>Chelicerata</taxon>
        <taxon>Arachnida</taxon>
        <taxon>Araneae</taxon>
        <taxon>Araneomorphae</taxon>
        <taxon>Entelegynae</taxon>
        <taxon>Araneoidea</taxon>
        <taxon>Araneidae</taxon>
        <taxon>Araneus</taxon>
    </lineage>
</organism>
<reference evidence="1 2" key="1">
    <citation type="journal article" date="2019" name="Sci. Rep.">
        <title>Orb-weaving spider Araneus ventricosus genome elucidates the spidroin gene catalogue.</title>
        <authorList>
            <person name="Kono N."/>
            <person name="Nakamura H."/>
            <person name="Ohtoshi R."/>
            <person name="Moran D.A.P."/>
            <person name="Shinohara A."/>
            <person name="Yoshida Y."/>
            <person name="Fujiwara M."/>
            <person name="Mori M."/>
            <person name="Tomita M."/>
            <person name="Arakawa K."/>
        </authorList>
    </citation>
    <scope>NUCLEOTIDE SEQUENCE [LARGE SCALE GENOMIC DNA]</scope>
</reference>
<dbReference type="EMBL" id="BGPR01000269">
    <property type="protein sequence ID" value="GBM09360.1"/>
    <property type="molecule type" value="Genomic_DNA"/>
</dbReference>
<dbReference type="AlphaFoldDB" id="A0A4Y2CY40"/>
<protein>
    <submittedName>
        <fullName evidence="1">Uncharacterized protein</fullName>
    </submittedName>
</protein>
<accession>A0A4Y2CY40</accession>
<sequence length="85" mass="8955">MGALALLHVKSYAVAKRPPAGVVPTSNDPPRVHRDGRGAGVLAANDNSRARGLLVGFLEHSLIAPLRNHQPTATPTCIGIRDKSE</sequence>
<proteinExistence type="predicted"/>
<dbReference type="Proteomes" id="UP000499080">
    <property type="component" value="Unassembled WGS sequence"/>
</dbReference>
<keyword evidence="2" id="KW-1185">Reference proteome</keyword>
<evidence type="ECO:0000313" key="1">
    <source>
        <dbReference type="EMBL" id="GBM09360.1"/>
    </source>
</evidence>
<evidence type="ECO:0000313" key="2">
    <source>
        <dbReference type="Proteomes" id="UP000499080"/>
    </source>
</evidence>
<gene>
    <name evidence="1" type="ORF">AVEN_184070_1</name>
</gene>
<comment type="caution">
    <text evidence="1">The sequence shown here is derived from an EMBL/GenBank/DDBJ whole genome shotgun (WGS) entry which is preliminary data.</text>
</comment>